<sequence>MWARRLGVPPLWPSRVKVFFLGLLTSVFIFSVFQYLHYANFEYLDLETPVKEDIVCKLPNGECQGEDNPVKCMQDTSFWQSMNLSDPCPQLPAALENQTCKNPLLPLSSITGDLASLHTVNGVNTFRLWSFLFLGLTSLLGLSITIHDLALLEESLRPRILSIPKMRYATPRLWHCLWCFQCKRMKNLYERSRVSWFLLFPFWALFQIVAFMVIIYPLALLVCLVAPVRMSRVIVFLSAILCMLWAVVFVTVTVFFDTQAYAVLWSVSDPPGGGCVCLCEFPLSKSVVLRICVLGGGVCWHSFNLTFRALKGLRRGQWANMFSVLYAVPIEAFPVCWSRPPLGSGKSAGAVKWRNEGEPVQAEPAFDPFCLMDEQPESGGMRALITSVPTTEKVQFLWEPYTGMLDTEIGCCGFPLPVASWGEPPEISDGYETSMESRDGFPVVEIKGRSGSCSDLKPSPQILGATNPGITNESLTTVKDVTSVRPGPNLSTRENRDAYDG</sequence>
<proteinExistence type="predicted"/>
<feature type="transmembrane region" description="Helical" evidence="2">
    <location>
        <begin position="194"/>
        <end position="227"/>
    </location>
</feature>
<evidence type="ECO:0000256" key="2">
    <source>
        <dbReference type="SAM" id="Phobius"/>
    </source>
</evidence>
<evidence type="ECO:0000256" key="1">
    <source>
        <dbReference type="SAM" id="MobiDB-lite"/>
    </source>
</evidence>
<dbReference type="EMBL" id="HBFQ01030759">
    <property type="protein sequence ID" value="CAD8847315.1"/>
    <property type="molecule type" value="Transcribed_RNA"/>
</dbReference>
<protein>
    <submittedName>
        <fullName evidence="3">Uncharacterized protein</fullName>
    </submittedName>
</protein>
<feature type="transmembrane region" description="Helical" evidence="2">
    <location>
        <begin position="128"/>
        <end position="152"/>
    </location>
</feature>
<keyword evidence="2" id="KW-0472">Membrane</keyword>
<feature type="transmembrane region" description="Helical" evidence="2">
    <location>
        <begin position="233"/>
        <end position="256"/>
    </location>
</feature>
<reference evidence="3" key="1">
    <citation type="submission" date="2021-01" db="EMBL/GenBank/DDBJ databases">
        <authorList>
            <person name="Corre E."/>
            <person name="Pelletier E."/>
            <person name="Niang G."/>
            <person name="Scheremetjew M."/>
            <person name="Finn R."/>
            <person name="Kale V."/>
            <person name="Holt S."/>
            <person name="Cochrane G."/>
            <person name="Meng A."/>
            <person name="Brown T."/>
            <person name="Cohen L."/>
        </authorList>
    </citation>
    <scope>NUCLEOTIDE SEQUENCE</scope>
</reference>
<evidence type="ECO:0000313" key="3">
    <source>
        <dbReference type="EMBL" id="CAD8847315.1"/>
    </source>
</evidence>
<dbReference type="AlphaFoldDB" id="A0A7S1F6B0"/>
<name>A0A7S1F6B0_NOCSC</name>
<keyword evidence="2" id="KW-0812">Transmembrane</keyword>
<gene>
    <name evidence="3" type="ORF">NSCI0253_LOCUS21665</name>
</gene>
<organism evidence="3">
    <name type="scientific">Noctiluca scintillans</name>
    <name type="common">Sea sparkle</name>
    <name type="synonym">Red tide dinoflagellate</name>
    <dbReference type="NCBI Taxonomy" id="2966"/>
    <lineage>
        <taxon>Eukaryota</taxon>
        <taxon>Sar</taxon>
        <taxon>Alveolata</taxon>
        <taxon>Dinophyceae</taxon>
        <taxon>Noctilucales</taxon>
        <taxon>Noctilucaceae</taxon>
        <taxon>Noctiluca</taxon>
    </lineage>
</organism>
<feature type="compositionally biased region" description="Polar residues" evidence="1">
    <location>
        <begin position="468"/>
        <end position="480"/>
    </location>
</feature>
<keyword evidence="2" id="KW-1133">Transmembrane helix</keyword>
<feature type="region of interest" description="Disordered" evidence="1">
    <location>
        <begin position="455"/>
        <end position="501"/>
    </location>
</feature>
<accession>A0A7S1F6B0</accession>
<feature type="transmembrane region" description="Helical" evidence="2">
    <location>
        <begin position="18"/>
        <end position="36"/>
    </location>
</feature>